<evidence type="ECO:0000313" key="3">
    <source>
        <dbReference type="Proteomes" id="UP001152604"/>
    </source>
</evidence>
<proteinExistence type="predicted"/>
<dbReference type="EMBL" id="CAKXZS010000001">
    <property type="protein sequence ID" value="CAH2394155.1"/>
    <property type="molecule type" value="Genomic_DNA"/>
</dbReference>
<feature type="signal peptide" evidence="1">
    <location>
        <begin position="1"/>
        <end position="22"/>
    </location>
</feature>
<organism evidence="2 3">
    <name type="scientific">Mesorhizobium ventifaucium</name>
    <dbReference type="NCBI Taxonomy" id="666020"/>
    <lineage>
        <taxon>Bacteria</taxon>
        <taxon>Pseudomonadati</taxon>
        <taxon>Pseudomonadota</taxon>
        <taxon>Alphaproteobacteria</taxon>
        <taxon>Hyphomicrobiales</taxon>
        <taxon>Phyllobacteriaceae</taxon>
        <taxon>Mesorhizobium</taxon>
    </lineage>
</organism>
<gene>
    <name evidence="2" type="ORF">MES4922_10068</name>
</gene>
<feature type="chain" id="PRO_5045548874" description="Secreted protein" evidence="1">
    <location>
        <begin position="23"/>
        <end position="120"/>
    </location>
</feature>
<accession>A0ABM9DD26</accession>
<reference evidence="2" key="1">
    <citation type="submission" date="2022-03" db="EMBL/GenBank/DDBJ databases">
        <authorList>
            <person name="Brunel B."/>
        </authorList>
    </citation>
    <scope>NUCLEOTIDE SEQUENCE</scope>
    <source>
        <strain evidence="2">STM4922sample</strain>
    </source>
</reference>
<evidence type="ECO:0000313" key="2">
    <source>
        <dbReference type="EMBL" id="CAH2394155.1"/>
    </source>
</evidence>
<keyword evidence="3" id="KW-1185">Reference proteome</keyword>
<dbReference type="Proteomes" id="UP001152604">
    <property type="component" value="Unassembled WGS sequence"/>
</dbReference>
<comment type="caution">
    <text evidence="2">The sequence shown here is derived from an EMBL/GenBank/DDBJ whole genome shotgun (WGS) entry which is preliminary data.</text>
</comment>
<evidence type="ECO:0008006" key="4">
    <source>
        <dbReference type="Google" id="ProtNLM"/>
    </source>
</evidence>
<keyword evidence="1" id="KW-0732">Signal</keyword>
<sequence>MQRLLSRGMVQLASGLSLVLAAASAAKRLHLHTRRTGMVLRSCLFPSDGHCGRSATQHVMTAFMQAQIDFSNTPEFAHFMAADPGSGPLKSMAFISTHIRFGSLSGTRRASRSASTQVLV</sequence>
<name>A0ABM9DD26_9HYPH</name>
<evidence type="ECO:0000256" key="1">
    <source>
        <dbReference type="SAM" id="SignalP"/>
    </source>
</evidence>
<protein>
    <recommendedName>
        <fullName evidence="4">Secreted protein</fullName>
    </recommendedName>
</protein>